<accession>A0A6A1VCA8</accession>
<keyword evidence="1" id="KW-0732">Signal</keyword>
<sequence>MKSLSVELLLACSAVGAGGRTAFSYRRTRQSNQTRLPFPIFRSCSAALSLMVEVEDKPEFDMTNTLVKDLFNSGKKQL</sequence>
<proteinExistence type="predicted"/>
<keyword evidence="3" id="KW-1185">Reference proteome</keyword>
<organism evidence="2 3">
    <name type="scientific">Morella rubra</name>
    <name type="common">Chinese bayberry</name>
    <dbReference type="NCBI Taxonomy" id="262757"/>
    <lineage>
        <taxon>Eukaryota</taxon>
        <taxon>Viridiplantae</taxon>
        <taxon>Streptophyta</taxon>
        <taxon>Embryophyta</taxon>
        <taxon>Tracheophyta</taxon>
        <taxon>Spermatophyta</taxon>
        <taxon>Magnoliopsida</taxon>
        <taxon>eudicotyledons</taxon>
        <taxon>Gunneridae</taxon>
        <taxon>Pentapetalae</taxon>
        <taxon>rosids</taxon>
        <taxon>fabids</taxon>
        <taxon>Fagales</taxon>
        <taxon>Myricaceae</taxon>
        <taxon>Morella</taxon>
    </lineage>
</organism>
<feature type="signal peptide" evidence="1">
    <location>
        <begin position="1"/>
        <end position="19"/>
    </location>
</feature>
<comment type="caution">
    <text evidence="2">The sequence shown here is derived from an EMBL/GenBank/DDBJ whole genome shotgun (WGS) entry which is preliminary data.</text>
</comment>
<evidence type="ECO:0000313" key="2">
    <source>
        <dbReference type="EMBL" id="KAB1210492.1"/>
    </source>
</evidence>
<gene>
    <name evidence="2" type="ORF">CJ030_MR6G010788</name>
</gene>
<feature type="chain" id="PRO_5025334843" description="Secreted protein" evidence="1">
    <location>
        <begin position="20"/>
        <end position="78"/>
    </location>
</feature>
<evidence type="ECO:0000256" key="1">
    <source>
        <dbReference type="SAM" id="SignalP"/>
    </source>
</evidence>
<protein>
    <recommendedName>
        <fullName evidence="4">Secreted protein</fullName>
    </recommendedName>
</protein>
<dbReference type="EMBL" id="RXIC02000024">
    <property type="protein sequence ID" value="KAB1210492.1"/>
    <property type="molecule type" value="Genomic_DNA"/>
</dbReference>
<dbReference type="AlphaFoldDB" id="A0A6A1VCA8"/>
<dbReference type="Proteomes" id="UP000516437">
    <property type="component" value="Chromosome 6"/>
</dbReference>
<evidence type="ECO:0008006" key="4">
    <source>
        <dbReference type="Google" id="ProtNLM"/>
    </source>
</evidence>
<evidence type="ECO:0000313" key="3">
    <source>
        <dbReference type="Proteomes" id="UP000516437"/>
    </source>
</evidence>
<name>A0A6A1VCA8_9ROSI</name>
<reference evidence="2 3" key="1">
    <citation type="journal article" date="2019" name="Plant Biotechnol. J.">
        <title>The red bayberry genome and genetic basis of sex determination.</title>
        <authorList>
            <person name="Jia H.M."/>
            <person name="Jia H.J."/>
            <person name="Cai Q.L."/>
            <person name="Wang Y."/>
            <person name="Zhao H.B."/>
            <person name="Yang W.F."/>
            <person name="Wang G.Y."/>
            <person name="Li Y.H."/>
            <person name="Zhan D.L."/>
            <person name="Shen Y.T."/>
            <person name="Niu Q.F."/>
            <person name="Chang L."/>
            <person name="Qiu J."/>
            <person name="Zhao L."/>
            <person name="Xie H.B."/>
            <person name="Fu W.Y."/>
            <person name="Jin J."/>
            <person name="Li X.W."/>
            <person name="Jiao Y."/>
            <person name="Zhou C.C."/>
            <person name="Tu T."/>
            <person name="Chai C.Y."/>
            <person name="Gao J.L."/>
            <person name="Fan L.J."/>
            <person name="van de Weg E."/>
            <person name="Wang J.Y."/>
            <person name="Gao Z.S."/>
        </authorList>
    </citation>
    <scope>NUCLEOTIDE SEQUENCE [LARGE SCALE GENOMIC DNA]</scope>
    <source>
        <tissue evidence="2">Leaves</tissue>
    </source>
</reference>